<sequence>MTLVLPQYPLAITEGQNNIFQAQGSPRADALTKMTGGYLSSDENILYDSTNEMRHFGEPSDEFGNEQNALQKGGRGRRNSTLSTVFTQQIRTLCSSYSKLKFWTKEKLKNIMSKT</sequence>
<dbReference type="Proteomes" id="UP001153954">
    <property type="component" value="Unassembled WGS sequence"/>
</dbReference>
<dbReference type="EMBL" id="CAKOGL010000022">
    <property type="protein sequence ID" value="CAH2099576.1"/>
    <property type="molecule type" value="Genomic_DNA"/>
</dbReference>
<comment type="caution">
    <text evidence="2">The sequence shown here is derived from an EMBL/GenBank/DDBJ whole genome shotgun (WGS) entry which is preliminary data.</text>
</comment>
<accession>A0AAU9UNT9</accession>
<proteinExistence type="predicted"/>
<gene>
    <name evidence="2" type="ORF">EEDITHA_LOCUS14535</name>
</gene>
<protein>
    <submittedName>
        <fullName evidence="2">Uncharacterized protein</fullName>
    </submittedName>
</protein>
<evidence type="ECO:0000313" key="3">
    <source>
        <dbReference type="Proteomes" id="UP001153954"/>
    </source>
</evidence>
<name>A0AAU9UNT9_EUPED</name>
<evidence type="ECO:0000256" key="1">
    <source>
        <dbReference type="SAM" id="MobiDB-lite"/>
    </source>
</evidence>
<reference evidence="2" key="1">
    <citation type="submission" date="2022-03" db="EMBL/GenBank/DDBJ databases">
        <authorList>
            <person name="Tunstrom K."/>
        </authorList>
    </citation>
    <scope>NUCLEOTIDE SEQUENCE</scope>
</reference>
<keyword evidence="3" id="KW-1185">Reference proteome</keyword>
<organism evidence="2 3">
    <name type="scientific">Euphydryas editha</name>
    <name type="common">Edith's checkerspot</name>
    <dbReference type="NCBI Taxonomy" id="104508"/>
    <lineage>
        <taxon>Eukaryota</taxon>
        <taxon>Metazoa</taxon>
        <taxon>Ecdysozoa</taxon>
        <taxon>Arthropoda</taxon>
        <taxon>Hexapoda</taxon>
        <taxon>Insecta</taxon>
        <taxon>Pterygota</taxon>
        <taxon>Neoptera</taxon>
        <taxon>Endopterygota</taxon>
        <taxon>Lepidoptera</taxon>
        <taxon>Glossata</taxon>
        <taxon>Ditrysia</taxon>
        <taxon>Papilionoidea</taxon>
        <taxon>Nymphalidae</taxon>
        <taxon>Nymphalinae</taxon>
        <taxon>Euphydryas</taxon>
    </lineage>
</organism>
<evidence type="ECO:0000313" key="2">
    <source>
        <dbReference type="EMBL" id="CAH2099576.1"/>
    </source>
</evidence>
<feature type="region of interest" description="Disordered" evidence="1">
    <location>
        <begin position="53"/>
        <end position="80"/>
    </location>
</feature>
<dbReference type="AlphaFoldDB" id="A0AAU9UNT9"/>